<dbReference type="Pfam" id="PF00651">
    <property type="entry name" value="BTB"/>
    <property type="match status" value="1"/>
</dbReference>
<name>A0A5C3QBC0_9AGAR</name>
<evidence type="ECO:0000313" key="2">
    <source>
        <dbReference type="EMBL" id="TFK98497.1"/>
    </source>
</evidence>
<dbReference type="SUPFAM" id="SSF54695">
    <property type="entry name" value="POZ domain"/>
    <property type="match status" value="1"/>
</dbReference>
<feature type="domain" description="BTB" evidence="1">
    <location>
        <begin position="22"/>
        <end position="94"/>
    </location>
</feature>
<gene>
    <name evidence="2" type="ORF">BDV98DRAFT_572768</name>
</gene>
<dbReference type="AlphaFoldDB" id="A0A5C3QBC0"/>
<sequence length="94" mass="10641">MLSNSSREHSADLVRCPDVWYEDGTIILRANNVMFKVYKGILSAQSPVFKDMFGVSQPFDAPSYEGCLVVDVHDTPEDLTVFLKALHQWEYVAT</sequence>
<evidence type="ECO:0000313" key="3">
    <source>
        <dbReference type="Proteomes" id="UP000305067"/>
    </source>
</evidence>
<dbReference type="InterPro" id="IPR011333">
    <property type="entry name" value="SKP1/BTB/POZ_sf"/>
</dbReference>
<evidence type="ECO:0000259" key="1">
    <source>
        <dbReference type="PROSITE" id="PS50097"/>
    </source>
</evidence>
<dbReference type="Gene3D" id="3.30.710.10">
    <property type="entry name" value="Potassium Channel Kv1.1, Chain A"/>
    <property type="match status" value="1"/>
</dbReference>
<dbReference type="InterPro" id="IPR000210">
    <property type="entry name" value="BTB/POZ_dom"/>
</dbReference>
<reference evidence="2 3" key="1">
    <citation type="journal article" date="2019" name="Nat. Ecol. Evol.">
        <title>Megaphylogeny resolves global patterns of mushroom evolution.</title>
        <authorList>
            <person name="Varga T."/>
            <person name="Krizsan K."/>
            <person name="Foldi C."/>
            <person name="Dima B."/>
            <person name="Sanchez-Garcia M."/>
            <person name="Sanchez-Ramirez S."/>
            <person name="Szollosi G.J."/>
            <person name="Szarkandi J.G."/>
            <person name="Papp V."/>
            <person name="Albert L."/>
            <person name="Andreopoulos W."/>
            <person name="Angelini C."/>
            <person name="Antonin V."/>
            <person name="Barry K.W."/>
            <person name="Bougher N.L."/>
            <person name="Buchanan P."/>
            <person name="Buyck B."/>
            <person name="Bense V."/>
            <person name="Catcheside P."/>
            <person name="Chovatia M."/>
            <person name="Cooper J."/>
            <person name="Damon W."/>
            <person name="Desjardin D."/>
            <person name="Finy P."/>
            <person name="Geml J."/>
            <person name="Haridas S."/>
            <person name="Hughes K."/>
            <person name="Justo A."/>
            <person name="Karasinski D."/>
            <person name="Kautmanova I."/>
            <person name="Kiss B."/>
            <person name="Kocsube S."/>
            <person name="Kotiranta H."/>
            <person name="LaButti K.M."/>
            <person name="Lechner B.E."/>
            <person name="Liimatainen K."/>
            <person name="Lipzen A."/>
            <person name="Lukacs Z."/>
            <person name="Mihaltcheva S."/>
            <person name="Morgado L.N."/>
            <person name="Niskanen T."/>
            <person name="Noordeloos M.E."/>
            <person name="Ohm R.A."/>
            <person name="Ortiz-Santana B."/>
            <person name="Ovrebo C."/>
            <person name="Racz N."/>
            <person name="Riley R."/>
            <person name="Savchenko A."/>
            <person name="Shiryaev A."/>
            <person name="Soop K."/>
            <person name="Spirin V."/>
            <person name="Szebenyi C."/>
            <person name="Tomsovsky M."/>
            <person name="Tulloss R.E."/>
            <person name="Uehling J."/>
            <person name="Grigoriev I.V."/>
            <person name="Vagvolgyi C."/>
            <person name="Papp T."/>
            <person name="Martin F.M."/>
            <person name="Miettinen O."/>
            <person name="Hibbett D.S."/>
            <person name="Nagy L.G."/>
        </authorList>
    </citation>
    <scope>NUCLEOTIDE SEQUENCE [LARGE SCALE GENOMIC DNA]</scope>
    <source>
        <strain evidence="2 3">CBS 309.79</strain>
    </source>
</reference>
<dbReference type="OrthoDB" id="3204157at2759"/>
<protein>
    <recommendedName>
        <fullName evidence="1">BTB domain-containing protein</fullName>
    </recommendedName>
</protein>
<organism evidence="2 3">
    <name type="scientific">Pterulicium gracile</name>
    <dbReference type="NCBI Taxonomy" id="1884261"/>
    <lineage>
        <taxon>Eukaryota</taxon>
        <taxon>Fungi</taxon>
        <taxon>Dikarya</taxon>
        <taxon>Basidiomycota</taxon>
        <taxon>Agaricomycotina</taxon>
        <taxon>Agaricomycetes</taxon>
        <taxon>Agaricomycetidae</taxon>
        <taxon>Agaricales</taxon>
        <taxon>Pleurotineae</taxon>
        <taxon>Pterulaceae</taxon>
        <taxon>Pterulicium</taxon>
    </lineage>
</organism>
<dbReference type="Proteomes" id="UP000305067">
    <property type="component" value="Unassembled WGS sequence"/>
</dbReference>
<proteinExistence type="predicted"/>
<keyword evidence="3" id="KW-1185">Reference proteome</keyword>
<dbReference type="EMBL" id="ML178839">
    <property type="protein sequence ID" value="TFK98497.1"/>
    <property type="molecule type" value="Genomic_DNA"/>
</dbReference>
<dbReference type="PROSITE" id="PS50097">
    <property type="entry name" value="BTB"/>
    <property type="match status" value="1"/>
</dbReference>
<accession>A0A5C3QBC0</accession>